<feature type="region of interest" description="Disordered" evidence="1">
    <location>
        <begin position="14"/>
        <end position="36"/>
    </location>
</feature>
<dbReference type="EMBL" id="GBEZ01022794">
    <property type="protein sequence ID" value="JAC64060.1"/>
    <property type="molecule type" value="Transcribed_RNA"/>
</dbReference>
<organism evidence="2">
    <name type="scientific">Tetraselmis sp. GSL018</name>
    <dbReference type="NCBI Taxonomy" id="582737"/>
    <lineage>
        <taxon>Eukaryota</taxon>
        <taxon>Viridiplantae</taxon>
        <taxon>Chlorophyta</taxon>
        <taxon>core chlorophytes</taxon>
        <taxon>Chlorodendrophyceae</taxon>
        <taxon>Chlorodendrales</taxon>
        <taxon>Chlorodendraceae</taxon>
        <taxon>Tetraselmis</taxon>
    </lineage>
</organism>
<accession>A0A061R050</accession>
<sequence>GLLWTTPSSACHRSLAASSSHPPAHDSTPLSHGSADSRAFLSPSGICFGRAFPPTLPILPAIPTLAVAAPPADRAAVVSLRPGRAA</sequence>
<protein>
    <submittedName>
        <fullName evidence="2">Uncharacterized protein</fullName>
    </submittedName>
</protein>
<gene>
    <name evidence="2" type="ORF">TSPGSL018_19133</name>
</gene>
<dbReference type="AlphaFoldDB" id="A0A061R050"/>
<reference evidence="2" key="1">
    <citation type="submission" date="2014-05" db="EMBL/GenBank/DDBJ databases">
        <title>The transcriptome of the halophilic microalga Tetraselmis sp. GSL018 isolated from the Great Salt Lake, Utah.</title>
        <authorList>
            <person name="Jinkerson R.E."/>
            <person name="D'Adamo S."/>
            <person name="Posewitz M.C."/>
        </authorList>
    </citation>
    <scope>NUCLEOTIDE SEQUENCE</scope>
    <source>
        <strain evidence="2">GSL018</strain>
    </source>
</reference>
<feature type="non-terminal residue" evidence="2">
    <location>
        <position position="1"/>
    </location>
</feature>
<evidence type="ECO:0000256" key="1">
    <source>
        <dbReference type="SAM" id="MobiDB-lite"/>
    </source>
</evidence>
<proteinExistence type="predicted"/>
<evidence type="ECO:0000313" key="2">
    <source>
        <dbReference type="EMBL" id="JAC64060.1"/>
    </source>
</evidence>
<name>A0A061R050_9CHLO</name>
<feature type="compositionally biased region" description="Low complexity" evidence="1">
    <location>
        <begin position="14"/>
        <end position="29"/>
    </location>
</feature>